<keyword evidence="1" id="KW-1133">Transmembrane helix</keyword>
<keyword evidence="1" id="KW-0472">Membrane</keyword>
<name>A0A517R2W3_9PLAN</name>
<evidence type="ECO:0000313" key="2">
    <source>
        <dbReference type="EMBL" id="QDT38219.1"/>
    </source>
</evidence>
<dbReference type="AlphaFoldDB" id="A0A517R2W3"/>
<feature type="transmembrane region" description="Helical" evidence="1">
    <location>
        <begin position="423"/>
        <end position="441"/>
    </location>
</feature>
<dbReference type="Proteomes" id="UP000317318">
    <property type="component" value="Chromosome"/>
</dbReference>
<evidence type="ECO:0000313" key="3">
    <source>
        <dbReference type="Proteomes" id="UP000317318"/>
    </source>
</evidence>
<keyword evidence="3" id="KW-1185">Reference proteome</keyword>
<evidence type="ECO:0000256" key="1">
    <source>
        <dbReference type="SAM" id="Phobius"/>
    </source>
</evidence>
<reference evidence="2 3" key="1">
    <citation type="submission" date="2019-02" db="EMBL/GenBank/DDBJ databases">
        <title>Deep-cultivation of Planctomycetes and their phenomic and genomic characterization uncovers novel biology.</title>
        <authorList>
            <person name="Wiegand S."/>
            <person name="Jogler M."/>
            <person name="Boedeker C."/>
            <person name="Pinto D."/>
            <person name="Vollmers J."/>
            <person name="Rivas-Marin E."/>
            <person name="Kohn T."/>
            <person name="Peeters S.H."/>
            <person name="Heuer A."/>
            <person name="Rast P."/>
            <person name="Oberbeckmann S."/>
            <person name="Bunk B."/>
            <person name="Jeske O."/>
            <person name="Meyerdierks A."/>
            <person name="Storesund J.E."/>
            <person name="Kallscheuer N."/>
            <person name="Luecker S."/>
            <person name="Lage O.M."/>
            <person name="Pohl T."/>
            <person name="Merkel B.J."/>
            <person name="Hornburger P."/>
            <person name="Mueller R.-W."/>
            <person name="Bruemmer F."/>
            <person name="Labrenz M."/>
            <person name="Spormann A.M."/>
            <person name="Op den Camp H."/>
            <person name="Overmann J."/>
            <person name="Amann R."/>
            <person name="Jetten M.S.M."/>
            <person name="Mascher T."/>
            <person name="Medema M.H."/>
            <person name="Devos D.P."/>
            <person name="Kaster A.-K."/>
            <person name="Ovreas L."/>
            <person name="Rohde M."/>
            <person name="Galperin M.Y."/>
            <person name="Jogler C."/>
        </authorList>
    </citation>
    <scope>NUCLEOTIDE SEQUENCE [LARGE SCALE GENOMIC DNA]</scope>
    <source>
        <strain evidence="2 3">Pan189</strain>
    </source>
</reference>
<gene>
    <name evidence="2" type="ORF">Pan189_26090</name>
</gene>
<protein>
    <submittedName>
        <fullName evidence="2">Uncharacterized protein</fullName>
    </submittedName>
</protein>
<accession>A0A517R2W3</accession>
<sequence length="629" mass="69726">MPSPSLQPGVKADCVRKLAGRIETSWVRSVLFVLLASALLHDSCDAHPQSISSAAVGISPERIDIQFAVPIEDLFDFQGLKVDKGGQINRAAYREAVRAHGEFVRDRLLVLGPDGHRFEGRVRLVNDPFATASELEFASILGQYLRYRLDYKIPRALPFLTMVQRFSDPGSGATAITELTLLQAGDEEPREAVLMSHRPVTFQLQKTQSGEEPVNAPLALDPRWVAMTEAVGRPNESVWLYVYVERRCVRVEFLAPIYLFETFGTIDRADEQYLTAAEQRAGAEIVREFSNEAFDLQIDGAPATANSIDVRFFDLTTENLAKPDRIKSLSPWNGLVGFSAVFPTDAPPQSLALRWRRFTREVREVRAICFAEGDAASKVLERRGGNNDLQWQANSTKVDPQLLTALIAPHFETHVSRYRPPSIWPAAVLGLIVGGIAAIVIKLRRLHTIGLVVAGACLGAIGGFSFEPFAAEKPSIRHHTDFAVPVLSQPVLTAEDASVTAIERMYAAYETGRETDAYEILSATSAPELRRQLFFECARAFDRAAEAGGSLEVADLRVTADADAAEENNLGPGNDLIRVQCVWEFRSDIRHWGHVHSVNHRQIADVDLVARRGRWLVEQIALKDRRTDG</sequence>
<keyword evidence="1" id="KW-0812">Transmembrane</keyword>
<proteinExistence type="predicted"/>
<organism evidence="2 3">
    <name type="scientific">Stratiformator vulcanicus</name>
    <dbReference type="NCBI Taxonomy" id="2527980"/>
    <lineage>
        <taxon>Bacteria</taxon>
        <taxon>Pseudomonadati</taxon>
        <taxon>Planctomycetota</taxon>
        <taxon>Planctomycetia</taxon>
        <taxon>Planctomycetales</taxon>
        <taxon>Planctomycetaceae</taxon>
        <taxon>Stratiformator</taxon>
    </lineage>
</organism>
<dbReference type="KEGG" id="svp:Pan189_26090"/>
<dbReference type="OrthoDB" id="277040at2"/>
<feature type="transmembrane region" description="Helical" evidence="1">
    <location>
        <begin position="448"/>
        <end position="466"/>
    </location>
</feature>
<dbReference type="EMBL" id="CP036268">
    <property type="protein sequence ID" value="QDT38219.1"/>
    <property type="molecule type" value="Genomic_DNA"/>
</dbReference>